<dbReference type="AlphaFoldDB" id="A0A7W5ALF4"/>
<evidence type="ECO:0000313" key="1">
    <source>
        <dbReference type="EMBL" id="MBB3098044.1"/>
    </source>
</evidence>
<dbReference type="Proteomes" id="UP000590749">
    <property type="component" value="Unassembled WGS sequence"/>
</dbReference>
<accession>A0A7W5ALF4</accession>
<dbReference type="EMBL" id="JACHXF010000013">
    <property type="protein sequence ID" value="MBB3098044.1"/>
    <property type="molecule type" value="Genomic_DNA"/>
</dbReference>
<sequence length="31" mass="3248">MAPPTTDSVLIATNIKRMCIDADKWIAGAGS</sequence>
<keyword evidence="2" id="KW-1185">Reference proteome</keyword>
<organism evidence="1 2">
    <name type="scientific">Actinoplanes campanulatus</name>
    <dbReference type="NCBI Taxonomy" id="113559"/>
    <lineage>
        <taxon>Bacteria</taxon>
        <taxon>Bacillati</taxon>
        <taxon>Actinomycetota</taxon>
        <taxon>Actinomycetes</taxon>
        <taxon>Micromonosporales</taxon>
        <taxon>Micromonosporaceae</taxon>
        <taxon>Actinoplanes</taxon>
    </lineage>
</organism>
<evidence type="ECO:0000313" key="2">
    <source>
        <dbReference type="Proteomes" id="UP000590749"/>
    </source>
</evidence>
<proteinExistence type="predicted"/>
<protein>
    <submittedName>
        <fullName evidence="1">Uncharacterized protein</fullName>
    </submittedName>
</protein>
<name>A0A7W5ALF4_9ACTN</name>
<gene>
    <name evidence="1" type="ORF">FHR83_005729</name>
</gene>
<comment type="caution">
    <text evidence="1">The sequence shown here is derived from an EMBL/GenBank/DDBJ whole genome shotgun (WGS) entry which is preliminary data.</text>
</comment>
<reference evidence="1 2" key="1">
    <citation type="submission" date="2020-08" db="EMBL/GenBank/DDBJ databases">
        <title>Genomic Encyclopedia of Type Strains, Phase III (KMG-III): the genomes of soil and plant-associated and newly described type strains.</title>
        <authorList>
            <person name="Whitman W."/>
        </authorList>
    </citation>
    <scope>NUCLEOTIDE SEQUENCE [LARGE SCALE GENOMIC DNA]</scope>
    <source>
        <strain evidence="1 2">CECT 3287</strain>
    </source>
</reference>